<protein>
    <submittedName>
        <fullName evidence="2">Uncharacterized protein</fullName>
    </submittedName>
</protein>
<reference evidence="3" key="1">
    <citation type="submission" date="2015-05" db="EMBL/GenBank/DDBJ databases">
        <authorList>
            <person name="Urmite Genomes"/>
        </authorList>
    </citation>
    <scope>NUCLEOTIDE SEQUENCE [LARGE SCALE GENOMIC DNA]</scope>
    <source>
        <strain evidence="3">LF1</strain>
    </source>
</reference>
<gene>
    <name evidence="2" type="ORF">BN000_04859</name>
</gene>
<feature type="compositionally biased region" description="Basic residues" evidence="1">
    <location>
        <begin position="1"/>
        <end position="14"/>
    </location>
</feature>
<evidence type="ECO:0000313" key="2">
    <source>
        <dbReference type="EMBL" id="CRK84809.1"/>
    </source>
</evidence>
<dbReference type="EMBL" id="CVRB01000005">
    <property type="protein sequence ID" value="CRK84809.1"/>
    <property type="molecule type" value="Genomic_DNA"/>
</dbReference>
<evidence type="ECO:0000256" key="1">
    <source>
        <dbReference type="SAM" id="MobiDB-lite"/>
    </source>
</evidence>
<evidence type="ECO:0000313" key="3">
    <source>
        <dbReference type="Proteomes" id="UP000199087"/>
    </source>
</evidence>
<dbReference type="RefSeq" id="WP_176699925.1">
    <property type="nucleotide sequence ID" value="NZ_CVRB01000005.1"/>
</dbReference>
<feature type="region of interest" description="Disordered" evidence="1">
    <location>
        <begin position="1"/>
        <end position="21"/>
    </location>
</feature>
<organism evidence="2 3">
    <name type="scientific">Neobacillus massiliamazoniensis</name>
    <dbReference type="NCBI Taxonomy" id="1499688"/>
    <lineage>
        <taxon>Bacteria</taxon>
        <taxon>Bacillati</taxon>
        <taxon>Bacillota</taxon>
        <taxon>Bacilli</taxon>
        <taxon>Bacillales</taxon>
        <taxon>Bacillaceae</taxon>
        <taxon>Neobacillus</taxon>
    </lineage>
</organism>
<sequence>MNTFKEKRKARREKRKEEGKESKWWDILDIFLDIAELVGPSLVRSIRTAIKFLEHH</sequence>
<name>A0A0U1P3E6_9BACI</name>
<keyword evidence="3" id="KW-1185">Reference proteome</keyword>
<dbReference type="AlphaFoldDB" id="A0A0U1P3E6"/>
<accession>A0A0U1P3E6</accession>
<proteinExistence type="predicted"/>
<dbReference type="Proteomes" id="UP000199087">
    <property type="component" value="Unassembled WGS sequence"/>
</dbReference>